<feature type="transmembrane region" description="Helical" evidence="9">
    <location>
        <begin position="397"/>
        <end position="420"/>
    </location>
</feature>
<feature type="transmembrane region" description="Helical" evidence="9">
    <location>
        <begin position="330"/>
        <end position="352"/>
    </location>
</feature>
<dbReference type="PANTHER" id="PTHR23517">
    <property type="entry name" value="RESISTANCE PROTEIN MDTM, PUTATIVE-RELATED-RELATED"/>
    <property type="match status" value="1"/>
</dbReference>
<evidence type="ECO:0000313" key="12">
    <source>
        <dbReference type="Proteomes" id="UP001206548"/>
    </source>
</evidence>
<comment type="similarity">
    <text evidence="2 8">Belongs to the major facilitator superfamily. Proton-dependent oligopeptide transporter (POT/PTR) (TC 2.A.17) family.</text>
</comment>
<dbReference type="PROSITE" id="PS01023">
    <property type="entry name" value="PTR2_2"/>
    <property type="match status" value="1"/>
</dbReference>
<evidence type="ECO:0000256" key="6">
    <source>
        <dbReference type="ARBA" id="ARBA00022989"/>
    </source>
</evidence>
<gene>
    <name evidence="11" type="ORF">NXS10_06810</name>
</gene>
<proteinExistence type="inferred from homology"/>
<feature type="transmembrane region" description="Helical" evidence="9">
    <location>
        <begin position="56"/>
        <end position="77"/>
    </location>
</feature>
<dbReference type="RefSeq" id="WP_259139045.1">
    <property type="nucleotide sequence ID" value="NZ_JANUXX010000007.1"/>
</dbReference>
<dbReference type="InterPro" id="IPR018456">
    <property type="entry name" value="PTR2_symporter_CS"/>
</dbReference>
<evidence type="ECO:0000256" key="3">
    <source>
        <dbReference type="ARBA" id="ARBA00022448"/>
    </source>
</evidence>
<dbReference type="SUPFAM" id="SSF103473">
    <property type="entry name" value="MFS general substrate transporter"/>
    <property type="match status" value="2"/>
</dbReference>
<feature type="transmembrane region" description="Helical" evidence="9">
    <location>
        <begin position="246"/>
        <end position="266"/>
    </location>
</feature>
<comment type="subcellular location">
    <subcellularLocation>
        <location evidence="1">Cell membrane</location>
        <topology evidence="1">Multi-pass membrane protein</topology>
    </subcellularLocation>
    <subcellularLocation>
        <location evidence="8">Membrane</location>
        <topology evidence="8">Multi-pass membrane protein</topology>
    </subcellularLocation>
</comment>
<evidence type="ECO:0000256" key="7">
    <source>
        <dbReference type="ARBA" id="ARBA00023136"/>
    </source>
</evidence>
<dbReference type="Gene3D" id="1.20.1250.20">
    <property type="entry name" value="MFS general substrate transporter like domains"/>
    <property type="match status" value="1"/>
</dbReference>
<protein>
    <submittedName>
        <fullName evidence="11">Peptide MFS transporter</fullName>
    </submittedName>
</protein>
<keyword evidence="3 8" id="KW-0813">Transport</keyword>
<feature type="domain" description="Major facilitator superfamily (MFS) profile" evidence="10">
    <location>
        <begin position="1"/>
        <end position="484"/>
    </location>
</feature>
<dbReference type="InterPro" id="IPR050171">
    <property type="entry name" value="MFS_Transporters"/>
</dbReference>
<reference evidence="11 12" key="1">
    <citation type="journal article" date="2023" name="Int. J. Syst. Evol. Microbiol.">
        <title>Streptococcus sciuri sp. nov., Staphylococcus marylandisciuri sp. nov. and Staphylococcus americanisciuri sp. nov., isolated from faeces of eastern grey squirrel (Sciurus carolinensis).</title>
        <authorList>
            <person name="Volokhov D.V."/>
            <person name="Zagorodnyaya T.A."/>
            <person name="Furtak V.A."/>
            <person name="Nattanmai G."/>
            <person name="Randall L."/>
            <person name="Jose S."/>
            <person name="Gao Y."/>
            <person name="Eisenberg T."/>
            <person name="Delmonte P."/>
            <person name="Blom J."/>
            <person name="Mitchell K.K."/>
        </authorList>
    </citation>
    <scope>NUCLEOTIDE SEQUENCE [LARGE SCALE GENOMIC DNA]</scope>
    <source>
        <strain evidence="11 12">SQ9-PEA</strain>
    </source>
</reference>
<keyword evidence="6 9" id="KW-1133">Transmembrane helix</keyword>
<name>A0ABT2F867_9STRE</name>
<organism evidence="11 12">
    <name type="scientific">Streptococcus sciuri</name>
    <dbReference type="NCBI Taxonomy" id="2973939"/>
    <lineage>
        <taxon>Bacteria</taxon>
        <taxon>Bacillati</taxon>
        <taxon>Bacillota</taxon>
        <taxon>Bacilli</taxon>
        <taxon>Lactobacillales</taxon>
        <taxon>Streptococcaceae</taxon>
        <taxon>Streptococcus</taxon>
    </lineage>
</organism>
<feature type="transmembrane region" description="Helical" evidence="9">
    <location>
        <begin position="364"/>
        <end position="385"/>
    </location>
</feature>
<keyword evidence="12" id="KW-1185">Reference proteome</keyword>
<dbReference type="InterPro" id="IPR000109">
    <property type="entry name" value="POT_fam"/>
</dbReference>
<dbReference type="Pfam" id="PF00854">
    <property type="entry name" value="PTR2"/>
    <property type="match status" value="1"/>
</dbReference>
<dbReference type="NCBIfam" id="TIGR00924">
    <property type="entry name" value="yjdL_sub1_fam"/>
    <property type="match status" value="1"/>
</dbReference>
<evidence type="ECO:0000256" key="8">
    <source>
        <dbReference type="RuleBase" id="RU003755"/>
    </source>
</evidence>
<comment type="caution">
    <text evidence="11">The sequence shown here is derived from an EMBL/GenBank/DDBJ whole genome shotgun (WGS) entry which is preliminary data.</text>
</comment>
<dbReference type="CDD" id="cd17346">
    <property type="entry name" value="MFS_DtpA_like"/>
    <property type="match status" value="1"/>
</dbReference>
<dbReference type="PROSITE" id="PS50850">
    <property type="entry name" value="MFS"/>
    <property type="match status" value="1"/>
</dbReference>
<accession>A0ABT2F867</accession>
<evidence type="ECO:0000256" key="9">
    <source>
        <dbReference type="SAM" id="Phobius"/>
    </source>
</evidence>
<dbReference type="Proteomes" id="UP001206548">
    <property type="component" value="Unassembled WGS sequence"/>
</dbReference>
<dbReference type="EMBL" id="JANUXX010000007">
    <property type="protein sequence ID" value="MCS4488663.1"/>
    <property type="molecule type" value="Genomic_DNA"/>
</dbReference>
<feature type="transmembrane region" description="Helical" evidence="9">
    <location>
        <begin position="286"/>
        <end position="310"/>
    </location>
</feature>
<sequence>MKDAEKQFLGHPRGLATLFSTEMWERFSYYGMRAILLFYMYYGVSKGGLGFNQTTAASIMSIYSSLVYLSGTIGGFVSDRILGTRKTVFYGGVLIMFGHIVLALPFGAPALFVSMAFIILGTGLLKPNVSEMVGSLYDKTDNRRDAGFSIFVFGINLGAFIAPYAVGYLGQRINFHLGFSLAAIGMFFGLLQYVIDGKKYLPDSTLYPADPLKPEEKTKLFRNVAIALVLVFLIFSGLAVSGHLSVGTVINIFTVVAIFIPIYYFIKILSSSKITQEERSRVFSYIPLFVAGVLFWGIEEQGSVVLALFADEQTRLSFHFFGNVISFPSSFFQSVNPLFVMLYVPIFAWLWAKLGDKQPSSPVKFSYGLIAAGLSFIWMIVPIALHGTSAKVSPWYLVGSWAIIIVGEMLISPIGLSVTTKLAPKAFQSQMMSMWFLTSAAAQAVNAQIVKFYTKDTEIAYFGAVGGVAIVLGLILFTLVPHIKKLMAGIH</sequence>
<keyword evidence="5 8" id="KW-0812">Transmembrane</keyword>
<dbReference type="InterPro" id="IPR005279">
    <property type="entry name" value="Dipep/tripep_permease"/>
</dbReference>
<dbReference type="InterPro" id="IPR036259">
    <property type="entry name" value="MFS_trans_sf"/>
</dbReference>
<feature type="transmembrane region" description="Helical" evidence="9">
    <location>
        <begin position="97"/>
        <end position="125"/>
    </location>
</feature>
<dbReference type="PANTHER" id="PTHR23517:SF15">
    <property type="entry name" value="PROTON-DEPENDENT OLIGOPEPTIDE FAMILY TRANSPORT PROTEIN"/>
    <property type="match status" value="1"/>
</dbReference>
<evidence type="ECO:0000256" key="1">
    <source>
        <dbReference type="ARBA" id="ARBA00004651"/>
    </source>
</evidence>
<keyword evidence="4" id="KW-1003">Cell membrane</keyword>
<evidence type="ECO:0000259" key="10">
    <source>
        <dbReference type="PROSITE" id="PS50850"/>
    </source>
</evidence>
<feature type="transmembrane region" description="Helical" evidence="9">
    <location>
        <begin position="146"/>
        <end position="169"/>
    </location>
</feature>
<evidence type="ECO:0000313" key="11">
    <source>
        <dbReference type="EMBL" id="MCS4488663.1"/>
    </source>
</evidence>
<feature type="transmembrane region" description="Helical" evidence="9">
    <location>
        <begin position="220"/>
        <end position="240"/>
    </location>
</feature>
<dbReference type="InterPro" id="IPR020846">
    <property type="entry name" value="MFS_dom"/>
</dbReference>
<feature type="transmembrane region" description="Helical" evidence="9">
    <location>
        <begin position="27"/>
        <end position="44"/>
    </location>
</feature>
<feature type="transmembrane region" description="Helical" evidence="9">
    <location>
        <begin position="175"/>
        <end position="195"/>
    </location>
</feature>
<dbReference type="PROSITE" id="PS01022">
    <property type="entry name" value="PTR2_1"/>
    <property type="match status" value="1"/>
</dbReference>
<evidence type="ECO:0000256" key="5">
    <source>
        <dbReference type="ARBA" id="ARBA00022692"/>
    </source>
</evidence>
<evidence type="ECO:0000256" key="4">
    <source>
        <dbReference type="ARBA" id="ARBA00022475"/>
    </source>
</evidence>
<feature type="transmembrane region" description="Helical" evidence="9">
    <location>
        <begin position="459"/>
        <end position="480"/>
    </location>
</feature>
<evidence type="ECO:0000256" key="2">
    <source>
        <dbReference type="ARBA" id="ARBA00005982"/>
    </source>
</evidence>
<keyword evidence="7 9" id="KW-0472">Membrane</keyword>